<evidence type="ECO:0000313" key="3">
    <source>
        <dbReference type="EMBL" id="CAH3035776.1"/>
    </source>
</evidence>
<proteinExistence type="predicted"/>
<reference evidence="3 4" key="1">
    <citation type="submission" date="2022-05" db="EMBL/GenBank/DDBJ databases">
        <authorList>
            <consortium name="Genoscope - CEA"/>
            <person name="William W."/>
        </authorList>
    </citation>
    <scope>NUCLEOTIDE SEQUENCE [LARGE SCALE GENOMIC DNA]</scope>
</reference>
<dbReference type="Gene3D" id="1.10.443.10">
    <property type="entry name" value="Intergrase catalytic core"/>
    <property type="match status" value="1"/>
</dbReference>
<keyword evidence="1" id="KW-0233">DNA recombination</keyword>
<comment type="caution">
    <text evidence="3">The sequence shown here is derived from an EMBL/GenBank/DDBJ whole genome shotgun (WGS) entry which is preliminary data.</text>
</comment>
<keyword evidence="4" id="KW-1185">Reference proteome</keyword>
<dbReference type="InterPro" id="IPR013762">
    <property type="entry name" value="Integrase-like_cat_sf"/>
</dbReference>
<dbReference type="InterPro" id="IPR011010">
    <property type="entry name" value="DNA_brk_join_enz"/>
</dbReference>
<feature type="region of interest" description="Disordered" evidence="2">
    <location>
        <begin position="165"/>
        <end position="187"/>
    </location>
</feature>
<feature type="region of interest" description="Disordered" evidence="2">
    <location>
        <begin position="42"/>
        <end position="61"/>
    </location>
</feature>
<name>A0ABN8MTQ2_9CNID</name>
<gene>
    <name evidence="3" type="ORF">PLOB_00031161</name>
</gene>
<sequence>MSDSDHPSDGATGTGPPIQRSSQFDAVFEQFKGYVDSRLHELSTVSASNTESSKSLSETKKLRREAEASKLKKKGNLKQFLFNAELLDEVKSITEDLQTQDTDSANKTAKRTIKLIERRQKLIKLADKSEAGWLAVDEYESDELAEDSADEKRIRKAQDKAVRKKFQMAKSASRSRSTGSSIRNVPSNSHDNLLFRENLFQLIFVYVFFCRKAVDSLIHKTYVSHVDGQVTGVKPAMSPLTSISNQASSSLHQDPLGSSSSLGPPQRGSLTPSNDMDSLCDELSEHEYEDIVEILVRSGSWGTLTSVEIRGLINDCLHSRASSTVAKYIREVRKFINFQEINSRPLLFPADVAHLALCLSTLLRKDSKTAVLSAYSALKWIQGFIPVQFNPLDFTICKNLVETEKRSPHPPVVKKEPVDLDMIKSIINNYASSDCNLKDLRFATMSTLLYVGLFRSQELLDMKLCDLDVTDTYLEVRLPKSKTDIYRLG</sequence>
<feature type="compositionally biased region" description="Low complexity" evidence="2">
    <location>
        <begin position="171"/>
        <end position="183"/>
    </location>
</feature>
<accession>A0ABN8MTQ2</accession>
<organism evidence="3 4">
    <name type="scientific">Porites lobata</name>
    <dbReference type="NCBI Taxonomy" id="104759"/>
    <lineage>
        <taxon>Eukaryota</taxon>
        <taxon>Metazoa</taxon>
        <taxon>Cnidaria</taxon>
        <taxon>Anthozoa</taxon>
        <taxon>Hexacorallia</taxon>
        <taxon>Scleractinia</taxon>
        <taxon>Fungiina</taxon>
        <taxon>Poritidae</taxon>
        <taxon>Porites</taxon>
    </lineage>
</organism>
<feature type="region of interest" description="Disordered" evidence="2">
    <location>
        <begin position="245"/>
        <end position="276"/>
    </location>
</feature>
<protein>
    <submittedName>
        <fullName evidence="3">Uncharacterized protein</fullName>
    </submittedName>
</protein>
<evidence type="ECO:0000256" key="2">
    <source>
        <dbReference type="SAM" id="MobiDB-lite"/>
    </source>
</evidence>
<dbReference type="Proteomes" id="UP001159405">
    <property type="component" value="Unassembled WGS sequence"/>
</dbReference>
<feature type="non-terminal residue" evidence="3">
    <location>
        <position position="489"/>
    </location>
</feature>
<dbReference type="SUPFAM" id="SSF56349">
    <property type="entry name" value="DNA breaking-rejoining enzymes"/>
    <property type="match status" value="1"/>
</dbReference>
<evidence type="ECO:0000313" key="4">
    <source>
        <dbReference type="Proteomes" id="UP001159405"/>
    </source>
</evidence>
<feature type="region of interest" description="Disordered" evidence="2">
    <location>
        <begin position="1"/>
        <end position="22"/>
    </location>
</feature>
<evidence type="ECO:0000256" key="1">
    <source>
        <dbReference type="ARBA" id="ARBA00023172"/>
    </source>
</evidence>
<feature type="compositionally biased region" description="Low complexity" evidence="2">
    <location>
        <begin position="255"/>
        <end position="270"/>
    </location>
</feature>
<dbReference type="EMBL" id="CALNXK010000004">
    <property type="protein sequence ID" value="CAH3035776.1"/>
    <property type="molecule type" value="Genomic_DNA"/>
</dbReference>